<evidence type="ECO:0000313" key="2">
    <source>
        <dbReference type="EMBL" id="EKN33273.1"/>
    </source>
</evidence>
<protein>
    <recommendedName>
        <fullName evidence="1">DUF4365 domain-containing protein</fullName>
    </recommendedName>
</protein>
<dbReference type="RefSeq" id="WP_005862525.1">
    <property type="nucleotide sequence ID" value="NZ_JH976485.1"/>
</dbReference>
<evidence type="ECO:0000313" key="3">
    <source>
        <dbReference type="Proteomes" id="UP000006262"/>
    </source>
</evidence>
<dbReference type="AlphaFoldDB" id="A0AAD2TT17"/>
<organism evidence="2 3">
    <name type="scientific">Parabacteroides distasonis CL09T03C24</name>
    <dbReference type="NCBI Taxonomy" id="999417"/>
    <lineage>
        <taxon>Bacteria</taxon>
        <taxon>Pseudomonadati</taxon>
        <taxon>Bacteroidota</taxon>
        <taxon>Bacteroidia</taxon>
        <taxon>Bacteroidales</taxon>
        <taxon>Tannerellaceae</taxon>
        <taxon>Parabacteroides</taxon>
    </lineage>
</organism>
<evidence type="ECO:0000259" key="1">
    <source>
        <dbReference type="Pfam" id="PF14280"/>
    </source>
</evidence>
<feature type="domain" description="DUF4365" evidence="1">
    <location>
        <begin position="10"/>
        <end position="165"/>
    </location>
</feature>
<dbReference type="InterPro" id="IPR025375">
    <property type="entry name" value="DUF4365"/>
</dbReference>
<dbReference type="Proteomes" id="UP000006262">
    <property type="component" value="Unassembled WGS sequence"/>
</dbReference>
<dbReference type="EMBL" id="AGZN01000003">
    <property type="protein sequence ID" value="EKN33273.1"/>
    <property type="molecule type" value="Genomic_DNA"/>
</dbReference>
<dbReference type="Pfam" id="PF14280">
    <property type="entry name" value="DUF4365"/>
    <property type="match status" value="1"/>
</dbReference>
<sequence>MPNTPQESMEDVSIAYMQGLCAYNGYTLSIERRDNDGVDITIKCKGYPSTTSGCLKYSPTLDIQLKSSFARFKQKRNGDITFILESKNYNNLVIGDRMTPIILVVLHMDRDRKKWVKHSRVALKITKCAYWVNLKNCQPTNNGSNITIAIPKDNILSCENLKKLMIKVSKEEEL</sequence>
<proteinExistence type="predicted"/>
<accession>A0AAD2TT17</accession>
<gene>
    <name evidence="2" type="ORF">HMPREF1059_00314</name>
</gene>
<reference evidence="2 3" key="1">
    <citation type="submission" date="2012-02" db="EMBL/GenBank/DDBJ databases">
        <title>The Genome Sequence of Parabacteroides distasonis CL09T03C24.</title>
        <authorList>
            <consortium name="The Broad Institute Genome Sequencing Platform"/>
            <person name="Earl A."/>
            <person name="Ward D."/>
            <person name="Feldgarden M."/>
            <person name="Gevers D."/>
            <person name="Zitomersky N.L."/>
            <person name="Coyne M.J."/>
            <person name="Comstock L.E."/>
            <person name="Young S.K."/>
            <person name="Zeng Q."/>
            <person name="Gargeya S."/>
            <person name="Fitzgerald M."/>
            <person name="Haas B."/>
            <person name="Abouelleil A."/>
            <person name="Alvarado L."/>
            <person name="Arachchi H.M."/>
            <person name="Berlin A."/>
            <person name="Chapman S.B."/>
            <person name="Gearin G."/>
            <person name="Goldberg J."/>
            <person name="Griggs A."/>
            <person name="Gujja S."/>
            <person name="Hansen M."/>
            <person name="Heiman D."/>
            <person name="Howarth C."/>
            <person name="Larimer J."/>
            <person name="Lui A."/>
            <person name="MacDonald P.J.P."/>
            <person name="McCowen C."/>
            <person name="Montmayeur A."/>
            <person name="Murphy C."/>
            <person name="Neiman D."/>
            <person name="Pearson M."/>
            <person name="Priest M."/>
            <person name="Roberts A."/>
            <person name="Saif S."/>
            <person name="Shea T."/>
            <person name="Sisk P."/>
            <person name="Stolte C."/>
            <person name="Sykes S."/>
            <person name="Wortman J."/>
            <person name="Nusbaum C."/>
            <person name="Birren B."/>
        </authorList>
    </citation>
    <scope>NUCLEOTIDE SEQUENCE [LARGE SCALE GENOMIC DNA]</scope>
    <source>
        <strain evidence="2 3">CL09T03C24</strain>
    </source>
</reference>
<comment type="caution">
    <text evidence="2">The sequence shown here is derived from an EMBL/GenBank/DDBJ whole genome shotgun (WGS) entry which is preliminary data.</text>
</comment>
<name>A0AAD2TT17_PARDI</name>